<dbReference type="Gene3D" id="3.40.50.1110">
    <property type="entry name" value="SGNH hydrolase"/>
    <property type="match status" value="1"/>
</dbReference>
<evidence type="ECO:0000313" key="5">
    <source>
        <dbReference type="Proteomes" id="UP000237000"/>
    </source>
</evidence>
<dbReference type="CDD" id="cd01837">
    <property type="entry name" value="SGNH_plant_lipase_like"/>
    <property type="match status" value="1"/>
</dbReference>
<name>A0A2P5BAC6_TREOI</name>
<keyword evidence="5" id="KW-1185">Reference proteome</keyword>
<dbReference type="OrthoDB" id="1600564at2759"/>
<dbReference type="STRING" id="63057.A0A2P5BAC6"/>
<keyword evidence="2 3" id="KW-0732">Signal</keyword>
<feature type="chain" id="PRO_5015157375" evidence="3">
    <location>
        <begin position="32"/>
        <end position="373"/>
    </location>
</feature>
<sequence>MEQCKKTIFSMFFSLAFLLSSPLISITTTTASPSPSPSIPAVFAFGDSTIDPGNNKGLTGVSAIFSGDHPPYGKDFPNHIPTGRFSNGKLATDYLVSNLGIKELLPAYRDPALTDADLATGVSFASSGSGIDNATNAIAGIASTARQLKYFDEAMQRIEGHVGKNRSQELVRDSLFVFSTGFNDVLYNQVLGTIDIHQSTSYNATLPYQDFLVQTLGSYVQSLYTKGARKFGVVGLPPLGCIPLLVTVDSMLPSSHMLQRVCVDRLNQYAQDFNTKLQAHLTSLQQSLPESKIAYFGIYDSIMDMVTYPSKYGFLQTLQGCCGTGLFEVGPLCIQGMPTCLDASKYVFWDLAHPTQAAYLVIANQFNFTSASV</sequence>
<dbReference type="InParanoid" id="A0A2P5BAC6"/>
<proteinExistence type="inferred from homology"/>
<dbReference type="PANTHER" id="PTHR45642:SF139">
    <property type="entry name" value="SGNH HYDROLASE-TYPE ESTERASE DOMAIN-CONTAINING PROTEIN"/>
    <property type="match status" value="1"/>
</dbReference>
<dbReference type="GO" id="GO:0016788">
    <property type="term" value="F:hydrolase activity, acting on ester bonds"/>
    <property type="evidence" value="ECO:0007669"/>
    <property type="project" value="InterPro"/>
</dbReference>
<reference evidence="5" key="1">
    <citation type="submission" date="2016-06" db="EMBL/GenBank/DDBJ databases">
        <title>Parallel loss of symbiosis genes in relatives of nitrogen-fixing non-legume Parasponia.</title>
        <authorList>
            <person name="Van Velzen R."/>
            <person name="Holmer R."/>
            <person name="Bu F."/>
            <person name="Rutten L."/>
            <person name="Van Zeijl A."/>
            <person name="Liu W."/>
            <person name="Santuari L."/>
            <person name="Cao Q."/>
            <person name="Sharma T."/>
            <person name="Shen D."/>
            <person name="Roswanjaya Y."/>
            <person name="Wardhani T."/>
            <person name="Kalhor M.S."/>
            <person name="Jansen J."/>
            <person name="Van den Hoogen J."/>
            <person name="Gungor B."/>
            <person name="Hartog M."/>
            <person name="Hontelez J."/>
            <person name="Verver J."/>
            <person name="Yang W.-C."/>
            <person name="Schijlen E."/>
            <person name="Repin R."/>
            <person name="Schilthuizen M."/>
            <person name="Schranz E."/>
            <person name="Heidstra R."/>
            <person name="Miyata K."/>
            <person name="Fedorova E."/>
            <person name="Kohlen W."/>
            <person name="Bisseling T."/>
            <person name="Smit S."/>
            <person name="Geurts R."/>
        </authorList>
    </citation>
    <scope>NUCLEOTIDE SEQUENCE [LARGE SCALE GENOMIC DNA]</scope>
    <source>
        <strain evidence="5">cv. RG33-2</strain>
    </source>
</reference>
<evidence type="ECO:0000256" key="1">
    <source>
        <dbReference type="ARBA" id="ARBA00008668"/>
    </source>
</evidence>
<comment type="similarity">
    <text evidence="1">Belongs to the 'GDSL' lipolytic enzyme family.</text>
</comment>
<dbReference type="FunCoup" id="A0A2P5BAC6">
    <property type="interactions" value="39"/>
</dbReference>
<dbReference type="Pfam" id="PF00657">
    <property type="entry name" value="Lipase_GDSL"/>
    <property type="match status" value="1"/>
</dbReference>
<dbReference type="EMBL" id="JXTC01000567">
    <property type="protein sequence ID" value="PON45742.1"/>
    <property type="molecule type" value="Genomic_DNA"/>
</dbReference>
<gene>
    <name evidence="4" type="ORF">TorRG33x02_328080</name>
</gene>
<accession>A0A2P5BAC6</accession>
<feature type="signal peptide" evidence="3">
    <location>
        <begin position="1"/>
        <end position="31"/>
    </location>
</feature>
<organism evidence="4 5">
    <name type="scientific">Trema orientale</name>
    <name type="common">Charcoal tree</name>
    <name type="synonym">Celtis orientalis</name>
    <dbReference type="NCBI Taxonomy" id="63057"/>
    <lineage>
        <taxon>Eukaryota</taxon>
        <taxon>Viridiplantae</taxon>
        <taxon>Streptophyta</taxon>
        <taxon>Embryophyta</taxon>
        <taxon>Tracheophyta</taxon>
        <taxon>Spermatophyta</taxon>
        <taxon>Magnoliopsida</taxon>
        <taxon>eudicotyledons</taxon>
        <taxon>Gunneridae</taxon>
        <taxon>Pentapetalae</taxon>
        <taxon>rosids</taxon>
        <taxon>fabids</taxon>
        <taxon>Rosales</taxon>
        <taxon>Cannabaceae</taxon>
        <taxon>Trema</taxon>
    </lineage>
</organism>
<dbReference type="SUPFAM" id="SSF52266">
    <property type="entry name" value="SGNH hydrolase"/>
    <property type="match status" value="1"/>
</dbReference>
<evidence type="ECO:0000256" key="3">
    <source>
        <dbReference type="SAM" id="SignalP"/>
    </source>
</evidence>
<dbReference type="Proteomes" id="UP000237000">
    <property type="component" value="Unassembled WGS sequence"/>
</dbReference>
<evidence type="ECO:0000313" key="4">
    <source>
        <dbReference type="EMBL" id="PON45742.1"/>
    </source>
</evidence>
<dbReference type="AlphaFoldDB" id="A0A2P5BAC6"/>
<evidence type="ECO:0000256" key="2">
    <source>
        <dbReference type="ARBA" id="ARBA00022729"/>
    </source>
</evidence>
<dbReference type="InterPro" id="IPR036514">
    <property type="entry name" value="SGNH_hydro_sf"/>
</dbReference>
<dbReference type="InterPro" id="IPR035669">
    <property type="entry name" value="SGNH_plant_lipase-like"/>
</dbReference>
<dbReference type="InterPro" id="IPR050592">
    <property type="entry name" value="GDSL_lipolytic_enzyme"/>
</dbReference>
<protein>
    <submittedName>
        <fullName evidence="4">Lipase</fullName>
    </submittedName>
</protein>
<dbReference type="PANTHER" id="PTHR45642">
    <property type="entry name" value="GDSL ESTERASE/LIPASE EXL3"/>
    <property type="match status" value="1"/>
</dbReference>
<dbReference type="InterPro" id="IPR001087">
    <property type="entry name" value="GDSL"/>
</dbReference>
<comment type="caution">
    <text evidence="4">The sequence shown here is derived from an EMBL/GenBank/DDBJ whole genome shotgun (WGS) entry which is preliminary data.</text>
</comment>